<name>A0A1V2IKC1_9ACTN</name>
<dbReference type="OrthoDB" id="1882482at2"/>
<dbReference type="STRING" id="1834516.BL253_00890"/>
<dbReference type="InterPro" id="IPR033889">
    <property type="entry name" value="LanC"/>
</dbReference>
<keyword evidence="1" id="KW-0862">Zinc</keyword>
<accession>A0A1V2IKC1</accession>
<reference evidence="3" key="1">
    <citation type="submission" date="2016-10" db="EMBL/GenBank/DDBJ databases">
        <title>Frankia sp. NRRL B-16386 Genome sequencing.</title>
        <authorList>
            <person name="Ghodhbane-Gtari F."/>
            <person name="Swanson E."/>
            <person name="Gueddou A."/>
            <person name="Hezbri K."/>
            <person name="Ktari K."/>
            <person name="Nouioui I."/>
            <person name="Morris K."/>
            <person name="Simpson S."/>
            <person name="Abebe-Akele F."/>
            <person name="Thomas K."/>
            <person name="Gtari M."/>
            <person name="Tisa L.S."/>
        </authorList>
    </citation>
    <scope>NUCLEOTIDE SEQUENCE [LARGE SCALE GENOMIC DNA]</scope>
    <source>
        <strain evidence="3">NRRL B-16386</strain>
    </source>
</reference>
<dbReference type="CDD" id="cd04793">
    <property type="entry name" value="LanC"/>
    <property type="match status" value="1"/>
</dbReference>
<dbReference type="SMART" id="SM01260">
    <property type="entry name" value="LANC_like"/>
    <property type="match status" value="1"/>
</dbReference>
<dbReference type="GO" id="GO:0031179">
    <property type="term" value="P:peptide modification"/>
    <property type="evidence" value="ECO:0007669"/>
    <property type="project" value="InterPro"/>
</dbReference>
<dbReference type="SUPFAM" id="SSF158745">
    <property type="entry name" value="LanC-like"/>
    <property type="match status" value="1"/>
</dbReference>
<dbReference type="Proteomes" id="UP000188929">
    <property type="component" value="Unassembled WGS sequence"/>
</dbReference>
<dbReference type="EMBL" id="MOMC01000003">
    <property type="protein sequence ID" value="ONH33608.1"/>
    <property type="molecule type" value="Genomic_DNA"/>
</dbReference>
<feature type="binding site" evidence="1">
    <location>
        <position position="323"/>
    </location>
    <ligand>
        <name>Zn(2+)</name>
        <dbReference type="ChEBI" id="CHEBI:29105"/>
    </ligand>
</feature>
<dbReference type="PRINTS" id="PR01955">
    <property type="entry name" value="LANCFRANKIA"/>
</dbReference>
<dbReference type="GO" id="GO:0046872">
    <property type="term" value="F:metal ion binding"/>
    <property type="evidence" value="ECO:0007669"/>
    <property type="project" value="UniProtKB-KW"/>
</dbReference>
<keyword evidence="3" id="KW-1185">Reference proteome</keyword>
<evidence type="ECO:0000256" key="1">
    <source>
        <dbReference type="PIRSR" id="PIRSR607822-1"/>
    </source>
</evidence>
<dbReference type="AlphaFoldDB" id="A0A1V2IKC1"/>
<organism evidence="2 3">
    <name type="scientific">Pseudofrankia asymbiotica</name>
    <dbReference type="NCBI Taxonomy" id="1834516"/>
    <lineage>
        <taxon>Bacteria</taxon>
        <taxon>Bacillati</taxon>
        <taxon>Actinomycetota</taxon>
        <taxon>Actinomycetes</taxon>
        <taxon>Frankiales</taxon>
        <taxon>Frankiaceae</taxon>
        <taxon>Pseudofrankia</taxon>
    </lineage>
</organism>
<dbReference type="Pfam" id="PF05147">
    <property type="entry name" value="LANC_like"/>
    <property type="match status" value="1"/>
</dbReference>
<dbReference type="PRINTS" id="PR01950">
    <property type="entry name" value="LANCSUPER"/>
</dbReference>
<gene>
    <name evidence="2" type="ORF">BL253_00890</name>
</gene>
<evidence type="ECO:0000313" key="2">
    <source>
        <dbReference type="EMBL" id="ONH33608.1"/>
    </source>
</evidence>
<sequence>MTLHGDRLVRAAAAAARLADALATALPTGPRDQSLAAGAAGVALLHTARGTGSSQAAADAWLRAATREGVFAGAGAGLWFGAPALAFALTAAPPGCYQQAAQRLDETVDQMTVRRLAAAHRRIETAQCPERTEYDLVSGLTGLGAYLLLRHPGGERLRQVLAYLVRLAEPLPTDPDLPGWWSRDVPRGEPPAAFADGHADFGMAHGIAGPLALLALAYRAGVTVPGQLDALDRICGWLDTWRQPGHWWPERITAAELQAGRPDRLVPGRASWCYGAPGLARAQQLAAAELRDPVRQERAEAGLAACLTDQAQLDQLPDPALCHGWTGVLATVRAADADARFHPLGARLPGLLDQLLDHLETAQAAGWKPPGLIEGTAGIAAVLHGLATGTRSTWETALLLDLP</sequence>
<feature type="binding site" evidence="1">
    <location>
        <position position="322"/>
    </location>
    <ligand>
        <name>Zn(2+)</name>
        <dbReference type="ChEBI" id="CHEBI:29105"/>
    </ligand>
</feature>
<dbReference type="RefSeq" id="WP_076812474.1">
    <property type="nucleotide sequence ID" value="NZ_MOMC01000003.1"/>
</dbReference>
<comment type="caution">
    <text evidence="2">The sequence shown here is derived from an EMBL/GenBank/DDBJ whole genome shotgun (WGS) entry which is preliminary data.</text>
</comment>
<evidence type="ECO:0000313" key="3">
    <source>
        <dbReference type="Proteomes" id="UP000188929"/>
    </source>
</evidence>
<feature type="binding site" evidence="1">
    <location>
        <position position="273"/>
    </location>
    <ligand>
        <name>Zn(2+)</name>
        <dbReference type="ChEBI" id="CHEBI:29105"/>
    </ligand>
</feature>
<dbReference type="InterPro" id="IPR007822">
    <property type="entry name" value="LANC-like"/>
</dbReference>
<proteinExistence type="predicted"/>
<keyword evidence="1" id="KW-0479">Metal-binding</keyword>
<dbReference type="Gene3D" id="1.50.10.20">
    <property type="match status" value="1"/>
</dbReference>
<protein>
    <submittedName>
        <fullName evidence="2">Lanthionine synthetase</fullName>
    </submittedName>
</protein>